<organism evidence="1 2">
    <name type="scientific">Collybiopsis luxurians FD-317 M1</name>
    <dbReference type="NCBI Taxonomy" id="944289"/>
    <lineage>
        <taxon>Eukaryota</taxon>
        <taxon>Fungi</taxon>
        <taxon>Dikarya</taxon>
        <taxon>Basidiomycota</taxon>
        <taxon>Agaricomycotina</taxon>
        <taxon>Agaricomycetes</taxon>
        <taxon>Agaricomycetidae</taxon>
        <taxon>Agaricales</taxon>
        <taxon>Marasmiineae</taxon>
        <taxon>Omphalotaceae</taxon>
        <taxon>Collybiopsis</taxon>
        <taxon>Collybiopsis luxurians</taxon>
    </lineage>
</organism>
<dbReference type="HOGENOM" id="CLU_2483596_0_0_1"/>
<dbReference type="Proteomes" id="UP000053593">
    <property type="component" value="Unassembled WGS sequence"/>
</dbReference>
<accession>A0A0D0B310</accession>
<protein>
    <submittedName>
        <fullName evidence="1">Uncharacterized protein</fullName>
    </submittedName>
</protein>
<evidence type="ECO:0000313" key="2">
    <source>
        <dbReference type="Proteomes" id="UP000053593"/>
    </source>
</evidence>
<dbReference type="EMBL" id="KN834790">
    <property type="protein sequence ID" value="KIK57575.1"/>
    <property type="molecule type" value="Genomic_DNA"/>
</dbReference>
<gene>
    <name evidence="1" type="ORF">GYMLUDRAFT_246922</name>
</gene>
<keyword evidence="2" id="KW-1185">Reference proteome</keyword>
<proteinExistence type="predicted"/>
<name>A0A0D0B310_9AGAR</name>
<sequence>MGLTLPAPRPARKLKSLTAFVSVLVYLYSTHDSTTASGCGLPSPPVFTLGARRGLHSRPAVPSREPTLPEPCICLSGWLRSEDYGIK</sequence>
<dbReference type="AlphaFoldDB" id="A0A0D0B310"/>
<evidence type="ECO:0000313" key="1">
    <source>
        <dbReference type="EMBL" id="KIK57575.1"/>
    </source>
</evidence>
<reference evidence="1 2" key="1">
    <citation type="submission" date="2014-04" db="EMBL/GenBank/DDBJ databases">
        <title>Evolutionary Origins and Diversification of the Mycorrhizal Mutualists.</title>
        <authorList>
            <consortium name="DOE Joint Genome Institute"/>
            <consortium name="Mycorrhizal Genomics Consortium"/>
            <person name="Kohler A."/>
            <person name="Kuo A."/>
            <person name="Nagy L.G."/>
            <person name="Floudas D."/>
            <person name="Copeland A."/>
            <person name="Barry K.W."/>
            <person name="Cichocki N."/>
            <person name="Veneault-Fourrey C."/>
            <person name="LaButti K."/>
            <person name="Lindquist E.A."/>
            <person name="Lipzen A."/>
            <person name="Lundell T."/>
            <person name="Morin E."/>
            <person name="Murat C."/>
            <person name="Riley R."/>
            <person name="Ohm R."/>
            <person name="Sun H."/>
            <person name="Tunlid A."/>
            <person name="Henrissat B."/>
            <person name="Grigoriev I.V."/>
            <person name="Hibbett D.S."/>
            <person name="Martin F."/>
        </authorList>
    </citation>
    <scope>NUCLEOTIDE SEQUENCE [LARGE SCALE GENOMIC DNA]</scope>
    <source>
        <strain evidence="1 2">FD-317 M1</strain>
    </source>
</reference>